<evidence type="ECO:0000313" key="3">
    <source>
        <dbReference type="EMBL" id="WEX91485.1"/>
    </source>
</evidence>
<dbReference type="InterPro" id="IPR003680">
    <property type="entry name" value="Flavodoxin_fold"/>
</dbReference>
<gene>
    <name evidence="3" type="ORF">PZN02_006285</name>
</gene>
<keyword evidence="1" id="KW-0560">Oxidoreductase</keyword>
<dbReference type="PANTHER" id="PTHR47307">
    <property type="entry name" value="GLUTATHIONE-REGULATED POTASSIUM-EFFLUX SYSTEM ANCILLARY PROTEIN KEFG"/>
    <property type="match status" value="1"/>
</dbReference>
<keyword evidence="4" id="KW-1185">Reference proteome</keyword>
<accession>A0ABY8DKP7</accession>
<name>A0ABY8DKP7_9HYPH</name>
<dbReference type="SUPFAM" id="SSF52218">
    <property type="entry name" value="Flavoproteins"/>
    <property type="match status" value="1"/>
</dbReference>
<evidence type="ECO:0000313" key="4">
    <source>
        <dbReference type="Proteomes" id="UP001229355"/>
    </source>
</evidence>
<dbReference type="Gene3D" id="3.40.50.360">
    <property type="match status" value="1"/>
</dbReference>
<dbReference type="RefSeq" id="WP_280663448.1">
    <property type="nucleotide sequence ID" value="NZ_CP120375.1"/>
</dbReference>
<evidence type="ECO:0000256" key="1">
    <source>
        <dbReference type="ARBA" id="ARBA00023002"/>
    </source>
</evidence>
<dbReference type="EMBL" id="CP120375">
    <property type="protein sequence ID" value="WEX91485.1"/>
    <property type="molecule type" value="Genomic_DNA"/>
</dbReference>
<dbReference type="InterPro" id="IPR046980">
    <property type="entry name" value="KefG/KefF"/>
</dbReference>
<sequence length="189" mass="20709">MTKTSILVFHPDLARSKVNKALVAAAAGLPGVEIADMQALYPNGIDSSRDGRREAARLLSADRIVLQFPFQWYSTPALLKAWQDAVLTRMFYMTYEHEGRALRGKPLLIAVTTGSAPESYGPGGQNMFTMDALLAPLRATSHRCGLRWTKPFVVYQADKLEPPQLHAAAADYADTLRAVSSDSCLLKTV</sequence>
<keyword evidence="3" id="KW-0614">Plasmid</keyword>
<dbReference type="InterPro" id="IPR029039">
    <property type="entry name" value="Flavoprotein-like_sf"/>
</dbReference>
<dbReference type="PANTHER" id="PTHR47307:SF1">
    <property type="entry name" value="GLUTATHIONE-REGULATED POTASSIUM-EFFLUX SYSTEM ANCILLARY PROTEIN KEFG"/>
    <property type="match status" value="1"/>
</dbReference>
<evidence type="ECO:0000259" key="2">
    <source>
        <dbReference type="Pfam" id="PF02525"/>
    </source>
</evidence>
<dbReference type="Proteomes" id="UP001229355">
    <property type="component" value="Plasmid unnamed"/>
</dbReference>
<organism evidence="3 4">
    <name type="scientific">Sinorhizobium garamanticum</name>
    <dbReference type="NCBI Taxonomy" id="680247"/>
    <lineage>
        <taxon>Bacteria</taxon>
        <taxon>Pseudomonadati</taxon>
        <taxon>Pseudomonadota</taxon>
        <taxon>Alphaproteobacteria</taxon>
        <taxon>Hyphomicrobiales</taxon>
        <taxon>Rhizobiaceae</taxon>
        <taxon>Sinorhizobium/Ensifer group</taxon>
        <taxon>Sinorhizobium</taxon>
    </lineage>
</organism>
<dbReference type="Pfam" id="PF02525">
    <property type="entry name" value="Flavodoxin_2"/>
    <property type="match status" value="1"/>
</dbReference>
<proteinExistence type="predicted"/>
<reference evidence="3 4" key="1">
    <citation type="submission" date="2023-03" db="EMBL/GenBank/DDBJ databases">
        <authorList>
            <person name="Kaur S."/>
            <person name="Espinosa-Saiz D."/>
            <person name="Velazquez E."/>
            <person name="Menendez E."/>
            <person name="diCenzo G.C."/>
        </authorList>
    </citation>
    <scope>NUCLEOTIDE SEQUENCE [LARGE SCALE GENOMIC DNA]</scope>
    <source>
        <strain evidence="3 4">LMG 24692</strain>
        <plasmid evidence="3 4">unnamed</plasmid>
    </source>
</reference>
<feature type="domain" description="Flavodoxin-like fold" evidence="2">
    <location>
        <begin position="3"/>
        <end position="174"/>
    </location>
</feature>
<geneLocation type="plasmid" evidence="3 4">
    <name>unnamed</name>
</geneLocation>
<protein>
    <submittedName>
        <fullName evidence="3">NAD(P)H-dependent oxidoreductase</fullName>
    </submittedName>
</protein>